<accession>A0ABS8CA42</accession>
<dbReference type="Proteomes" id="UP000776983">
    <property type="component" value="Unassembled WGS sequence"/>
</dbReference>
<proteinExistence type="predicted"/>
<protein>
    <recommendedName>
        <fullName evidence="3">LPS export ABC transporter periplasmic protein LptC</fullName>
    </recommendedName>
</protein>
<dbReference type="EMBL" id="JACDXW010000001">
    <property type="protein sequence ID" value="MCB5362717.1"/>
    <property type="molecule type" value="Genomic_DNA"/>
</dbReference>
<dbReference type="RefSeq" id="WP_226952940.1">
    <property type="nucleotide sequence ID" value="NZ_JACDXW010000001.1"/>
</dbReference>
<name>A0ABS8CA42_9BURK</name>
<sequence>MRFIRLLIPLCLGVVVLAALMASTPGYDDAFKPLRQTVQHGESAHGRLFSVRFVDWMTAERLAYQLYGKPTTKDTQGVFLLADFQVSDVRESVSLSAAWQGPSGRRYAQTARLEDAPSALKSRQFHPGIETKGRAIFELPPDEIAGGTLLVSRKGLNVLDTELALLPPNGHPKQHALEQSLNP</sequence>
<evidence type="ECO:0000313" key="2">
    <source>
        <dbReference type="Proteomes" id="UP000776983"/>
    </source>
</evidence>
<evidence type="ECO:0008006" key="3">
    <source>
        <dbReference type="Google" id="ProtNLM"/>
    </source>
</evidence>
<keyword evidence="2" id="KW-1185">Reference proteome</keyword>
<organism evidence="1 2">
    <name type="scientific">Mesopusillimonas faecipullorum</name>
    <dbReference type="NCBI Taxonomy" id="2755040"/>
    <lineage>
        <taxon>Bacteria</taxon>
        <taxon>Pseudomonadati</taxon>
        <taxon>Pseudomonadota</taxon>
        <taxon>Betaproteobacteria</taxon>
        <taxon>Burkholderiales</taxon>
        <taxon>Alcaligenaceae</taxon>
        <taxon>Mesopusillimonas</taxon>
    </lineage>
</organism>
<comment type="caution">
    <text evidence="1">The sequence shown here is derived from an EMBL/GenBank/DDBJ whole genome shotgun (WGS) entry which is preliminary data.</text>
</comment>
<reference evidence="1 2" key="1">
    <citation type="submission" date="2020-07" db="EMBL/GenBank/DDBJ databases">
        <title>Pusillimonas sp. nov., isolated from poultry manure in Taiwan.</title>
        <authorList>
            <person name="Lin S.-Y."/>
            <person name="Tang Y.-S."/>
            <person name="Young C.-C."/>
        </authorList>
    </citation>
    <scope>NUCLEOTIDE SEQUENCE [LARGE SCALE GENOMIC DNA]</scope>
    <source>
        <strain evidence="1 2">CC-YST705</strain>
    </source>
</reference>
<gene>
    <name evidence="1" type="ORF">H0484_02970</name>
</gene>
<evidence type="ECO:0000313" key="1">
    <source>
        <dbReference type="EMBL" id="MCB5362717.1"/>
    </source>
</evidence>